<sequence>MKQKVVMQQREIKFEKKNGQIESVILPLQYQDFQREMLSKYQYPETTNYIYQDDNEDEITIDSSRSYNQMQQRLLQKSSYQLLKVKEEQEKIVIYKKHMDVKEDQNLKQKGDRENNKVKEIDEQLSIYFLNKNGEVIKNNLLLATNYDQFLKKMENQHGFAKTTKYVFAADGNEEIIIDSSSSYDQMLKNYKQGARTRTLKVKNDLLENQSLLQQKEIPQDFVPDLNYIDIFGVMNSKFLCMCKYQRKDPSQCKLCNGTALVDYQQSWQTDLSKEFEKLVKKNFQKIQKYLKDNYQEDIQTFTNWIEFQFKLVAFKDQESFYFKCIRCDKFYAKAKVVHFESLQIPKKPICDKCFQSNRIEGYLTSHGKCVQNNQQDEDQLPNKPPNLSQSIKRQSQ</sequence>
<gene>
    <name evidence="2" type="ORF">POCTA_138.1.T0650226</name>
</gene>
<name>A0A8S1VEH4_PAROT</name>
<organism evidence="2 3">
    <name type="scientific">Paramecium octaurelia</name>
    <dbReference type="NCBI Taxonomy" id="43137"/>
    <lineage>
        <taxon>Eukaryota</taxon>
        <taxon>Sar</taxon>
        <taxon>Alveolata</taxon>
        <taxon>Ciliophora</taxon>
        <taxon>Intramacronucleata</taxon>
        <taxon>Oligohymenophorea</taxon>
        <taxon>Peniculida</taxon>
        <taxon>Parameciidae</taxon>
        <taxon>Paramecium</taxon>
    </lineage>
</organism>
<evidence type="ECO:0000256" key="1">
    <source>
        <dbReference type="SAM" id="MobiDB-lite"/>
    </source>
</evidence>
<dbReference type="EMBL" id="CAJJDP010000064">
    <property type="protein sequence ID" value="CAD8175474.1"/>
    <property type="molecule type" value="Genomic_DNA"/>
</dbReference>
<comment type="caution">
    <text evidence="2">The sequence shown here is derived from an EMBL/GenBank/DDBJ whole genome shotgun (WGS) entry which is preliminary data.</text>
</comment>
<feature type="compositionally biased region" description="Polar residues" evidence="1">
    <location>
        <begin position="386"/>
        <end position="397"/>
    </location>
</feature>
<feature type="region of interest" description="Disordered" evidence="1">
    <location>
        <begin position="374"/>
        <end position="397"/>
    </location>
</feature>
<keyword evidence="3" id="KW-1185">Reference proteome</keyword>
<reference evidence="2" key="1">
    <citation type="submission" date="2021-01" db="EMBL/GenBank/DDBJ databases">
        <authorList>
            <consortium name="Genoscope - CEA"/>
            <person name="William W."/>
        </authorList>
    </citation>
    <scope>NUCLEOTIDE SEQUENCE</scope>
</reference>
<proteinExistence type="predicted"/>
<dbReference type="OMA" id="KMENQHG"/>
<dbReference type="OrthoDB" id="304241at2759"/>
<accession>A0A8S1VEH4</accession>
<dbReference type="AlphaFoldDB" id="A0A8S1VEH4"/>
<dbReference type="Proteomes" id="UP000683925">
    <property type="component" value="Unassembled WGS sequence"/>
</dbReference>
<evidence type="ECO:0000313" key="2">
    <source>
        <dbReference type="EMBL" id="CAD8175474.1"/>
    </source>
</evidence>
<protein>
    <submittedName>
        <fullName evidence="2">Uncharacterized protein</fullName>
    </submittedName>
</protein>
<evidence type="ECO:0000313" key="3">
    <source>
        <dbReference type="Proteomes" id="UP000683925"/>
    </source>
</evidence>